<evidence type="ECO:0000256" key="7">
    <source>
        <dbReference type="ARBA" id="ARBA00022485"/>
    </source>
</evidence>
<dbReference type="GO" id="GO:0016787">
    <property type="term" value="F:hydrolase activity"/>
    <property type="evidence" value="ECO:0007669"/>
    <property type="project" value="UniProtKB-KW"/>
</dbReference>
<dbReference type="CDD" id="cd18808">
    <property type="entry name" value="SF1_C_Upf1"/>
    <property type="match status" value="1"/>
</dbReference>
<dbReference type="GO" id="GO:0004518">
    <property type="term" value="F:nuclease activity"/>
    <property type="evidence" value="ECO:0007669"/>
    <property type="project" value="UniProtKB-KW"/>
</dbReference>
<evidence type="ECO:0000256" key="3">
    <source>
        <dbReference type="ARBA" id="ARBA00004286"/>
    </source>
</evidence>
<dbReference type="GO" id="GO:0017116">
    <property type="term" value="F:single-stranded DNA helicase activity"/>
    <property type="evidence" value="ECO:0007669"/>
    <property type="project" value="InterPro"/>
</dbReference>
<dbReference type="Gene3D" id="3.40.50.300">
    <property type="entry name" value="P-loop containing nucleotide triphosphate hydrolases"/>
    <property type="match status" value="3"/>
</dbReference>
<keyword evidence="21" id="KW-0511">Multifunctional enzyme</keyword>
<comment type="similarity">
    <text evidence="4">Belongs to the DNA2/NAM7 helicase family.</text>
</comment>
<dbReference type="InterPro" id="IPR011604">
    <property type="entry name" value="PDDEXK-like_dom_sf"/>
</dbReference>
<dbReference type="InterPro" id="IPR041677">
    <property type="entry name" value="DNA2/NAM7_AAA_11"/>
</dbReference>
<evidence type="ECO:0000256" key="11">
    <source>
        <dbReference type="ARBA" id="ARBA00022741"/>
    </source>
</evidence>
<dbReference type="FunFam" id="3.90.320.10:FF:000001">
    <property type="entry name" value="DNA replication helicase Dna2"/>
    <property type="match status" value="1"/>
</dbReference>
<dbReference type="FunFam" id="3.40.50.300:FF:001170">
    <property type="entry name" value="DNA replication helicase Dna2"/>
    <property type="match status" value="1"/>
</dbReference>
<dbReference type="GO" id="GO:0046872">
    <property type="term" value="F:metal ion binding"/>
    <property type="evidence" value="ECO:0007669"/>
    <property type="project" value="UniProtKB-KW"/>
</dbReference>
<keyword evidence="15" id="KW-0067">ATP-binding</keyword>
<evidence type="ECO:0000256" key="21">
    <source>
        <dbReference type="ARBA" id="ARBA00023268"/>
    </source>
</evidence>
<organism evidence="27 28">
    <name type="scientific">Coptis chinensis</name>
    <dbReference type="NCBI Taxonomy" id="261450"/>
    <lineage>
        <taxon>Eukaryota</taxon>
        <taxon>Viridiplantae</taxon>
        <taxon>Streptophyta</taxon>
        <taxon>Embryophyta</taxon>
        <taxon>Tracheophyta</taxon>
        <taxon>Spermatophyta</taxon>
        <taxon>Magnoliopsida</taxon>
        <taxon>Ranunculales</taxon>
        <taxon>Ranunculaceae</taxon>
        <taxon>Coptidoideae</taxon>
        <taxon>Coptis</taxon>
    </lineage>
</organism>
<dbReference type="InterPro" id="IPR051827">
    <property type="entry name" value="Cas4_exonuclease"/>
</dbReference>
<dbReference type="PANTHER" id="PTHR36531:SF6">
    <property type="entry name" value="DNA REPLICATION ATP-DEPENDENT HELICASE_NUCLEASE DNA2"/>
    <property type="match status" value="1"/>
</dbReference>
<dbReference type="CDD" id="cd18041">
    <property type="entry name" value="DEXXQc_DNA2"/>
    <property type="match status" value="1"/>
</dbReference>
<evidence type="ECO:0000256" key="22">
    <source>
        <dbReference type="ARBA" id="ARBA00047995"/>
    </source>
</evidence>
<evidence type="ECO:0000256" key="20">
    <source>
        <dbReference type="ARBA" id="ARBA00023242"/>
    </source>
</evidence>
<evidence type="ECO:0000256" key="9">
    <source>
        <dbReference type="ARBA" id="ARBA00022722"/>
    </source>
</evidence>
<keyword evidence="28" id="KW-1185">Reference proteome</keyword>
<gene>
    <name evidence="27" type="ORF">IFM89_019365</name>
</gene>
<evidence type="ECO:0000256" key="2">
    <source>
        <dbReference type="ARBA" id="ARBA00004123"/>
    </source>
</evidence>
<reference evidence="27 28" key="1">
    <citation type="submission" date="2020-10" db="EMBL/GenBank/DDBJ databases">
        <title>The Coptis chinensis genome and diversification of protoberbering-type alkaloids.</title>
        <authorList>
            <person name="Wang B."/>
            <person name="Shu S."/>
            <person name="Song C."/>
            <person name="Liu Y."/>
        </authorList>
    </citation>
    <scope>NUCLEOTIDE SEQUENCE [LARGE SCALE GENOMIC DNA]</scope>
    <source>
        <strain evidence="27">HL-2020</strain>
        <tissue evidence="27">Leaf</tissue>
    </source>
</reference>
<name>A0A835MIN9_9MAGN</name>
<keyword evidence="9" id="KW-0540">Nuclease</keyword>
<evidence type="ECO:0000256" key="1">
    <source>
        <dbReference type="ARBA" id="ARBA00001966"/>
    </source>
</evidence>
<keyword evidence="6" id="KW-0158">Chromosome</keyword>
<evidence type="ECO:0000256" key="4">
    <source>
        <dbReference type="ARBA" id="ARBA00007913"/>
    </source>
</evidence>
<keyword evidence="17" id="KW-0411">Iron-sulfur</keyword>
<dbReference type="CDD" id="cd22318">
    <property type="entry name" value="DNA2_N-like"/>
    <property type="match status" value="1"/>
</dbReference>
<dbReference type="SUPFAM" id="SSF52540">
    <property type="entry name" value="P-loop containing nucleoside triphosphate hydrolases"/>
    <property type="match status" value="1"/>
</dbReference>
<comment type="cofactor">
    <cofactor evidence="1">
        <name>[4Fe-4S] cluster</name>
        <dbReference type="ChEBI" id="CHEBI:49883"/>
    </cofactor>
</comment>
<evidence type="ECO:0000256" key="8">
    <source>
        <dbReference type="ARBA" id="ARBA00022705"/>
    </source>
</evidence>
<evidence type="ECO:0000256" key="13">
    <source>
        <dbReference type="ARBA" id="ARBA00022801"/>
    </source>
</evidence>
<dbReference type="Proteomes" id="UP000631114">
    <property type="component" value="Unassembled WGS sequence"/>
</dbReference>
<dbReference type="GO" id="GO:0051539">
    <property type="term" value="F:4 iron, 4 sulfur cluster binding"/>
    <property type="evidence" value="ECO:0007669"/>
    <property type="project" value="UniProtKB-KW"/>
</dbReference>
<feature type="domain" description="DNA replication factor Dna2 N-terminal" evidence="24">
    <location>
        <begin position="348"/>
        <end position="534"/>
    </location>
</feature>
<feature type="domain" description="DNA2/NAM7 helicase helicase" evidence="25">
    <location>
        <begin position="978"/>
        <end position="1068"/>
    </location>
</feature>
<feature type="compositionally biased region" description="Basic and acidic residues" evidence="23">
    <location>
        <begin position="198"/>
        <end position="208"/>
    </location>
</feature>
<protein>
    <recommendedName>
        <fullName evidence="5">DNA helicase</fullName>
        <ecNumber evidence="5">3.6.4.12</ecNumber>
    </recommendedName>
</protein>
<evidence type="ECO:0000256" key="23">
    <source>
        <dbReference type="SAM" id="MobiDB-lite"/>
    </source>
</evidence>
<evidence type="ECO:0000313" key="28">
    <source>
        <dbReference type="Proteomes" id="UP000631114"/>
    </source>
</evidence>
<keyword evidence="19" id="KW-0234">DNA repair</keyword>
<accession>A0A835MIN9</accession>
<dbReference type="InterPro" id="IPR047187">
    <property type="entry name" value="SF1_C_Upf1"/>
</dbReference>
<evidence type="ECO:0000256" key="16">
    <source>
        <dbReference type="ARBA" id="ARBA00023004"/>
    </source>
</evidence>
<dbReference type="FunFam" id="3.40.50.300:FF:001490">
    <property type="entry name" value="DNA replication helicase"/>
    <property type="match status" value="1"/>
</dbReference>
<evidence type="ECO:0000256" key="6">
    <source>
        <dbReference type="ARBA" id="ARBA00022454"/>
    </source>
</evidence>
<dbReference type="InterPro" id="IPR026851">
    <property type="entry name" value="Dna2/JHS1_DEXXQ-box"/>
</dbReference>
<dbReference type="Pfam" id="PF13086">
    <property type="entry name" value="AAA_11"/>
    <property type="match status" value="2"/>
</dbReference>
<dbReference type="GO" id="GO:0006260">
    <property type="term" value="P:DNA replication"/>
    <property type="evidence" value="ECO:0007669"/>
    <property type="project" value="UniProtKB-KW"/>
</dbReference>
<dbReference type="GO" id="GO:0005524">
    <property type="term" value="F:ATP binding"/>
    <property type="evidence" value="ECO:0007669"/>
    <property type="project" value="UniProtKB-KW"/>
</dbReference>
<evidence type="ECO:0000259" key="26">
    <source>
        <dbReference type="Pfam" id="PF13087"/>
    </source>
</evidence>
<evidence type="ECO:0000256" key="18">
    <source>
        <dbReference type="ARBA" id="ARBA00023125"/>
    </source>
</evidence>
<dbReference type="InterPro" id="IPR014808">
    <property type="entry name" value="DNA_replication_fac_Dna2_N"/>
</dbReference>
<evidence type="ECO:0000256" key="15">
    <source>
        <dbReference type="ARBA" id="ARBA00022840"/>
    </source>
</evidence>
<sequence>MAPRKKSTSTSSQQPISKFGIPHLFQRHTQNLANSQNNPSPPISAPPILTTTTSTAGVVNDDSLALEVSPEISKSVKRFKFSPGMLIKQSQDEGGDEVTWKISPVNERLQAVSKRLPDVVRCLADASKHNASNFLNSSSREASFRQCFYALSIVQSSPALAGKLEKWLSSPTLKLSDKSLVSSGKLLLRAVKNDQDMELHGSRNDPRNMDTTNHQSPFRTPPSASYCSEPTNVNACKGASDQLGARQHRKALLELLDQVEDVITVEESVPNNSEEHFKTKEKSRGDVAVNIRSVVDAPQRDDTGLSDLNFLVLEVSEKHRAVESSCAQSPFKVLELRRKLLPNVSRFYSTIGPGDTINVIGEFDGQRKCVVDHESNLVIVHPDILVSGTRVAASFGCPRRSVLDERLKCNEHSTAALIGTLLHQIFQAGLLREHPTKDYLEEYAKIVLHKNIESMYACGVNETDMRTILLEAIPKMINWITRFRNSQESQVPTVGFGSNNEEKYVHIDEVMDIEEMAWAPRYGLKGEIDASVRVKVGSNISDTSEKFLPLEFKTGKRTTGQSFLEHSAQVILYTLLMSERYLKHIDSGLLYYLHTDQTQGIMAQRSDMVGIIMRRNELAHDILKASTVQQLPPMLQSLNVCKSCRYLNVCTVYHKVGKGLLHVAAEFVFMSESVMSLSVVSILGRFGRLELFCALVRIGLGELIVHCTSSLFTLCKSLIAYRYEILHSSFCGFGKAHGGNVDSSGLGDVFDSHVKHLSGDHCNFLRQWDHLIDLEAEQTQAAKRKLWHSHNQSECSPSGISSVKLDLSNDLSPNKSSEDGRFIYRFARQDVPLHDIEMDDGEVENKASSLTRNLDCTLKCGDYVILRTESGNFVVANGIINEISRLHVLVSLSKRLRLPRSSPRSETVNLLREIWQIDKDEAITSYATMRFNLVQLFVQSAQASHLRKMIVDLEAPRYDSGLILSQDPAIAYIRSEKNLNNDQRRAIHKILTAKDYALILGMPGTGKTSTMVHAVKALLMRGSSILLTSYTNSAVDNLLIKLKSQSIDFVRIGRYEVVHEEVRGHCLSATGACSVEDINLRLDQVKVVAVTCLGITHPLLSKKKFDMCIMDEAGQTTLPVSLGPLMFASTFVLVGDHYQLPPLVQSTEARENGMGISLFCRLSEAHPQAISALRSQYRMCAGIMELSNALIYGNRLHCGSSEIASAKLKFLSTLYSTSWLKEVLDPNRSVVFVNTDMLSALEVRDNKTVNNPTEAYIVAEISKELVDKGIIEEEIGIITPYNSQANTMKRVVGTAIEIHTIDKYQGRDKDCILVSFVRSSENQKSYSSSLLGDWHRINVALTRAKKKLIMVGSCRTLSRVPLLKLLIDKVGEQSGILTFTKKDVYHLGALKRCSHINLSVN</sequence>
<evidence type="ECO:0000259" key="24">
    <source>
        <dbReference type="Pfam" id="PF08696"/>
    </source>
</evidence>
<keyword evidence="18" id="KW-0238">DNA-binding</keyword>
<dbReference type="InterPro" id="IPR041679">
    <property type="entry name" value="DNA2/NAM7-like_C"/>
</dbReference>
<keyword evidence="14" id="KW-0347">Helicase</keyword>
<dbReference type="Pfam" id="PF08696">
    <property type="entry name" value="Dna2"/>
    <property type="match status" value="1"/>
</dbReference>
<dbReference type="EMBL" id="JADFTS010000001">
    <property type="protein sequence ID" value="KAF9625151.1"/>
    <property type="molecule type" value="Genomic_DNA"/>
</dbReference>
<dbReference type="Gene3D" id="3.90.320.10">
    <property type="match status" value="1"/>
</dbReference>
<comment type="caution">
    <text evidence="27">The sequence shown here is derived from an EMBL/GenBank/DDBJ whole genome shotgun (WGS) entry which is preliminary data.</text>
</comment>
<keyword evidence="20" id="KW-0539">Nucleus</keyword>
<dbReference type="GO" id="GO:0005694">
    <property type="term" value="C:chromosome"/>
    <property type="evidence" value="ECO:0007669"/>
    <property type="project" value="UniProtKB-SubCell"/>
</dbReference>
<dbReference type="Pfam" id="PF13087">
    <property type="entry name" value="AAA_12"/>
    <property type="match status" value="1"/>
</dbReference>
<dbReference type="GO" id="GO:0006281">
    <property type="term" value="P:DNA repair"/>
    <property type="evidence" value="ECO:0007669"/>
    <property type="project" value="UniProtKB-KW"/>
</dbReference>
<dbReference type="GO" id="GO:0003677">
    <property type="term" value="F:DNA binding"/>
    <property type="evidence" value="ECO:0007669"/>
    <property type="project" value="UniProtKB-KW"/>
</dbReference>
<keyword evidence="10" id="KW-0479">Metal-binding</keyword>
<dbReference type="InterPro" id="IPR027417">
    <property type="entry name" value="P-loop_NTPase"/>
</dbReference>
<dbReference type="OrthoDB" id="306218at2759"/>
<comment type="subcellular location">
    <subcellularLocation>
        <location evidence="3">Chromosome</location>
    </subcellularLocation>
    <subcellularLocation>
        <location evidence="2">Nucleus</location>
    </subcellularLocation>
</comment>
<evidence type="ECO:0000313" key="27">
    <source>
        <dbReference type="EMBL" id="KAF9625151.1"/>
    </source>
</evidence>
<keyword evidence="8" id="KW-0235">DNA replication</keyword>
<dbReference type="EC" id="3.6.4.12" evidence="5"/>
<keyword evidence="11" id="KW-0547">Nucleotide-binding</keyword>
<keyword evidence="13" id="KW-0378">Hydrolase</keyword>
<comment type="catalytic activity">
    <reaction evidence="22">
        <text>ATP + H2O = ADP + phosphate + H(+)</text>
        <dbReference type="Rhea" id="RHEA:13065"/>
        <dbReference type="ChEBI" id="CHEBI:15377"/>
        <dbReference type="ChEBI" id="CHEBI:15378"/>
        <dbReference type="ChEBI" id="CHEBI:30616"/>
        <dbReference type="ChEBI" id="CHEBI:43474"/>
        <dbReference type="ChEBI" id="CHEBI:456216"/>
        <dbReference type="EC" id="3.6.4.12"/>
    </reaction>
</comment>
<dbReference type="GO" id="GO:0005634">
    <property type="term" value="C:nucleus"/>
    <property type="evidence" value="ECO:0007669"/>
    <property type="project" value="UniProtKB-SubCell"/>
</dbReference>
<keyword evidence="7" id="KW-0004">4Fe-4S</keyword>
<evidence type="ECO:0000256" key="10">
    <source>
        <dbReference type="ARBA" id="ARBA00022723"/>
    </source>
</evidence>
<keyword evidence="12" id="KW-0227">DNA damage</keyword>
<feature type="domain" description="DNA2/NAM7 helicase-like C-terminal" evidence="26">
    <location>
        <begin position="1155"/>
        <end position="1354"/>
    </location>
</feature>
<feature type="domain" description="DNA2/NAM7 helicase helicase" evidence="25">
    <location>
        <begin position="1082"/>
        <end position="1146"/>
    </location>
</feature>
<evidence type="ECO:0000256" key="19">
    <source>
        <dbReference type="ARBA" id="ARBA00023204"/>
    </source>
</evidence>
<evidence type="ECO:0000256" key="17">
    <source>
        <dbReference type="ARBA" id="ARBA00023014"/>
    </source>
</evidence>
<feature type="compositionally biased region" description="Polar residues" evidence="23">
    <location>
        <begin position="209"/>
        <end position="226"/>
    </location>
</feature>
<dbReference type="PANTHER" id="PTHR36531">
    <property type="entry name" value="CRISPR-ASSOCIATED EXONUCLEASE CAS4"/>
    <property type="match status" value="1"/>
</dbReference>
<evidence type="ECO:0000259" key="25">
    <source>
        <dbReference type="Pfam" id="PF13086"/>
    </source>
</evidence>
<evidence type="ECO:0000256" key="5">
    <source>
        <dbReference type="ARBA" id="ARBA00012551"/>
    </source>
</evidence>
<evidence type="ECO:0000256" key="14">
    <source>
        <dbReference type="ARBA" id="ARBA00022806"/>
    </source>
</evidence>
<keyword evidence="16" id="KW-0408">Iron</keyword>
<evidence type="ECO:0000256" key="12">
    <source>
        <dbReference type="ARBA" id="ARBA00022763"/>
    </source>
</evidence>
<feature type="region of interest" description="Disordered" evidence="23">
    <location>
        <begin position="198"/>
        <end position="226"/>
    </location>
</feature>
<proteinExistence type="inferred from homology"/>